<dbReference type="AlphaFoldDB" id="A0A9Q0GI08"/>
<feature type="domain" description="DUF3741" evidence="2">
    <location>
        <begin position="81"/>
        <end position="100"/>
    </location>
</feature>
<accession>A0A9Q0GI08</accession>
<gene>
    <name evidence="3" type="ORF">Tsubulata_050482</name>
</gene>
<dbReference type="Proteomes" id="UP001141552">
    <property type="component" value="Unassembled WGS sequence"/>
</dbReference>
<dbReference type="PANTHER" id="PTHR35499">
    <property type="entry name" value="OS05G0128300 PROTEIN"/>
    <property type="match status" value="1"/>
</dbReference>
<proteinExistence type="predicted"/>
<dbReference type="EMBL" id="JAKUCV010000396">
    <property type="protein sequence ID" value="KAJ4850242.1"/>
    <property type="molecule type" value="Genomic_DNA"/>
</dbReference>
<organism evidence="3 4">
    <name type="scientific">Turnera subulata</name>
    <dbReference type="NCBI Taxonomy" id="218843"/>
    <lineage>
        <taxon>Eukaryota</taxon>
        <taxon>Viridiplantae</taxon>
        <taxon>Streptophyta</taxon>
        <taxon>Embryophyta</taxon>
        <taxon>Tracheophyta</taxon>
        <taxon>Spermatophyta</taxon>
        <taxon>Magnoliopsida</taxon>
        <taxon>eudicotyledons</taxon>
        <taxon>Gunneridae</taxon>
        <taxon>Pentapetalae</taxon>
        <taxon>rosids</taxon>
        <taxon>fabids</taxon>
        <taxon>Malpighiales</taxon>
        <taxon>Passifloraceae</taxon>
        <taxon>Turnera</taxon>
    </lineage>
</organism>
<name>A0A9Q0GI08_9ROSI</name>
<reference evidence="3" key="1">
    <citation type="submission" date="2022-02" db="EMBL/GenBank/DDBJ databases">
        <authorList>
            <person name="Henning P.M."/>
            <person name="McCubbin A.G."/>
            <person name="Shore J.S."/>
        </authorList>
    </citation>
    <scope>NUCLEOTIDE SEQUENCE</scope>
    <source>
        <strain evidence="3">F60SS</strain>
        <tissue evidence="3">Leaves</tissue>
    </source>
</reference>
<evidence type="ECO:0000313" key="4">
    <source>
        <dbReference type="Proteomes" id="UP001141552"/>
    </source>
</evidence>
<protein>
    <recommendedName>
        <fullName evidence="2">DUF3741 domain-containing protein</fullName>
    </recommendedName>
</protein>
<keyword evidence="4" id="KW-1185">Reference proteome</keyword>
<comment type="caution">
    <text evidence="3">The sequence shown here is derived from an EMBL/GenBank/DDBJ whole genome shotgun (WGS) entry which is preliminary data.</text>
</comment>
<dbReference type="PANTHER" id="PTHR35499:SF1">
    <property type="entry name" value="DUF3741 DOMAIN-CONTAINING PROTEIN"/>
    <property type="match status" value="1"/>
</dbReference>
<sequence length="462" mass="52476">MKLLPSPSISSTSTASFDANICTSKSGTANCLTGILRRILCSRSLPTYPSDQTTETSSVVCYTNIKDQKPIKSNERVEALVTNPPGVVARLMGLESLPDQANTIDPQAGANSISRSRSLNSVEFRGGTDQMQGEHRRVKSTLSFREMPTFLELENEDYIVLCFENIGGGEGRRPRRRKQRKCEVGNGDLNLEERREKYERKENRRGGVSLLEKNEEEERINKMVLRVLNEAELSNRIAEEDDSVQEVGNRSIIEELPNASPCLEDSCEKKSIPLHHAKKPHLIDHRLVCDGVQPRRKQMKKKNNYSELEIEDPECSSHDSSPVSVLDFGQFVIDPEPAVPTSEEDTKSGGEYNSRRKLSTELDNHSRHIDDNSINDDRYSKRKEDICRQSGKKSCHSQEDSNMWEEICRVAETELLQSSNWIHRGSSKVEDLVGICTDFEKQIFDELLEELMDQFRLICHEE</sequence>
<dbReference type="InterPro" id="IPR032795">
    <property type="entry name" value="DUF3741-assoc"/>
</dbReference>
<feature type="compositionally biased region" description="Basic and acidic residues" evidence="1">
    <location>
        <begin position="358"/>
        <end position="376"/>
    </location>
</feature>
<feature type="region of interest" description="Disordered" evidence="1">
    <location>
        <begin position="335"/>
        <end position="376"/>
    </location>
</feature>
<dbReference type="Pfam" id="PF14383">
    <property type="entry name" value="VARLMGL"/>
    <property type="match status" value="1"/>
</dbReference>
<evidence type="ECO:0000259" key="2">
    <source>
        <dbReference type="Pfam" id="PF14383"/>
    </source>
</evidence>
<evidence type="ECO:0000313" key="3">
    <source>
        <dbReference type="EMBL" id="KAJ4850242.1"/>
    </source>
</evidence>
<dbReference type="OrthoDB" id="1924799at2759"/>
<reference evidence="3" key="2">
    <citation type="journal article" date="2023" name="Plants (Basel)">
        <title>Annotation of the Turnera subulata (Passifloraceae) Draft Genome Reveals the S-Locus Evolved after the Divergence of Turneroideae from Passifloroideae in a Stepwise Manner.</title>
        <authorList>
            <person name="Henning P.M."/>
            <person name="Roalson E.H."/>
            <person name="Mir W."/>
            <person name="McCubbin A.G."/>
            <person name="Shore J.S."/>
        </authorList>
    </citation>
    <scope>NUCLEOTIDE SEQUENCE</scope>
    <source>
        <strain evidence="3">F60SS</strain>
    </source>
</reference>
<evidence type="ECO:0000256" key="1">
    <source>
        <dbReference type="SAM" id="MobiDB-lite"/>
    </source>
</evidence>